<dbReference type="Pfam" id="PF13230">
    <property type="entry name" value="GATase_4"/>
    <property type="match status" value="1"/>
</dbReference>
<evidence type="ECO:0000313" key="3">
    <source>
        <dbReference type="EMBL" id="TVU72636.1"/>
    </source>
</evidence>
<dbReference type="AlphaFoldDB" id="A0A558HU54"/>
<organism evidence="3 4">
    <name type="scientific">Cobetia crustatorum</name>
    <dbReference type="NCBI Taxonomy" id="553385"/>
    <lineage>
        <taxon>Bacteria</taxon>
        <taxon>Pseudomonadati</taxon>
        <taxon>Pseudomonadota</taxon>
        <taxon>Gammaproteobacteria</taxon>
        <taxon>Oceanospirillales</taxon>
        <taxon>Halomonadaceae</taxon>
        <taxon>Cobetia</taxon>
    </lineage>
</organism>
<gene>
    <name evidence="3" type="ORF">FQP86_02830</name>
</gene>
<keyword evidence="1 3" id="KW-0315">Glutamine amidotransferase</keyword>
<dbReference type="PANTHER" id="PTHR42824">
    <property type="entry name" value="GLUTAMINE AMIDOTRANSFERASE"/>
    <property type="match status" value="1"/>
</dbReference>
<dbReference type="GO" id="GO:0016740">
    <property type="term" value="F:transferase activity"/>
    <property type="evidence" value="ECO:0007669"/>
    <property type="project" value="UniProtKB-KW"/>
</dbReference>
<protein>
    <submittedName>
        <fullName evidence="3">Class II glutamine amidotransferase</fullName>
    </submittedName>
</protein>
<evidence type="ECO:0000313" key="4">
    <source>
        <dbReference type="Proteomes" id="UP000319941"/>
    </source>
</evidence>
<dbReference type="Gene3D" id="3.60.20.10">
    <property type="entry name" value="Glutamine Phosphoribosylpyrophosphate, subunit 1, domain 1"/>
    <property type="match status" value="1"/>
</dbReference>
<comment type="caution">
    <text evidence="3">The sequence shown here is derived from an EMBL/GenBank/DDBJ whole genome shotgun (WGS) entry which is preliminary data.</text>
</comment>
<sequence length="301" mass="33657">MCELLGMSANVPTDICFSFAGFLQRGGGTGPHRDGWGIAFYEEGGYREFRDPHPSVDSPIARMILEYPIKSQMVISHIRQANVGQITLANTHPFTRELWGRQWCYAHNGQLAEWQALPLPYYRPVGSTDSEHAACFLLGEIRRAFPEPPEQCVELWRHLHVQCERLRGMGVFNLLLSDGVHLYAYCSTKLAHITRRAPFGKASLTDFEMSVDFQQHTTCNDVVSVIATDPLTDNEQWVRLLPGQLVVFREGELVASLGGELPLAEAAHSEKDTLIEGADSMGEKTTVVRLKPDWLATDVSC</sequence>
<dbReference type="InterPro" id="IPR017932">
    <property type="entry name" value="GATase_2_dom"/>
</dbReference>
<dbReference type="SUPFAM" id="SSF56235">
    <property type="entry name" value="N-terminal nucleophile aminohydrolases (Ntn hydrolases)"/>
    <property type="match status" value="1"/>
</dbReference>
<keyword evidence="4" id="KW-1185">Reference proteome</keyword>
<accession>A0A558HU54</accession>
<dbReference type="STRING" id="553385.GCA_000591415_02428"/>
<dbReference type="InterPro" id="IPR026869">
    <property type="entry name" value="EgtC-like"/>
</dbReference>
<dbReference type="Proteomes" id="UP000319941">
    <property type="component" value="Unassembled WGS sequence"/>
</dbReference>
<dbReference type="OrthoDB" id="321954at2"/>
<name>A0A558HU54_9GAMM</name>
<evidence type="ECO:0000256" key="1">
    <source>
        <dbReference type="ARBA" id="ARBA00022962"/>
    </source>
</evidence>
<dbReference type="InterPro" id="IPR029055">
    <property type="entry name" value="Ntn_hydrolases_N"/>
</dbReference>
<dbReference type="PROSITE" id="PS51278">
    <property type="entry name" value="GATASE_TYPE_2"/>
    <property type="match status" value="1"/>
</dbReference>
<dbReference type="PANTHER" id="PTHR42824:SF1">
    <property type="entry name" value="GLUTAMINE AMIDOTRANSFERASE YAFJ-RELATED"/>
    <property type="match status" value="1"/>
</dbReference>
<reference evidence="3 4" key="1">
    <citation type="submission" date="2019-07" db="EMBL/GenBank/DDBJ databases">
        <title>Diversity of Bacteria from Kongsfjorden, Arctic.</title>
        <authorList>
            <person name="Yu Y."/>
        </authorList>
    </citation>
    <scope>NUCLEOTIDE SEQUENCE [LARGE SCALE GENOMIC DNA]</scope>
    <source>
        <strain evidence="3 4">SM1923</strain>
    </source>
</reference>
<keyword evidence="3" id="KW-0808">Transferase</keyword>
<dbReference type="EMBL" id="VNFH01000002">
    <property type="protein sequence ID" value="TVU72636.1"/>
    <property type="molecule type" value="Genomic_DNA"/>
</dbReference>
<feature type="domain" description="Glutamine amidotransferase type-2" evidence="2">
    <location>
        <begin position="2"/>
        <end position="251"/>
    </location>
</feature>
<evidence type="ECO:0000259" key="2">
    <source>
        <dbReference type="PROSITE" id="PS51278"/>
    </source>
</evidence>
<proteinExistence type="predicted"/>
<dbReference type="CDD" id="cd01908">
    <property type="entry name" value="YafJ"/>
    <property type="match status" value="1"/>
</dbReference>